<name>A0A451EPR0_9GAMM</name>
<dbReference type="AlphaFoldDB" id="A0A451EPR0"/>
<evidence type="ECO:0000313" key="2">
    <source>
        <dbReference type="EMBL" id="AZS51799.1"/>
    </source>
</evidence>
<feature type="transmembrane region" description="Helical" evidence="1">
    <location>
        <begin position="38"/>
        <end position="59"/>
    </location>
</feature>
<keyword evidence="1" id="KW-0472">Membrane</keyword>
<dbReference type="KEGG" id="emo:DM558_13945"/>
<keyword evidence="3" id="KW-1185">Reference proteome</keyword>
<sequence length="88" mass="9577">MALITCNLCSQSISDKARACPCCRCEHRQNDDDEIKQNILLTLIPLVALIILVCIWNLIVNIIAGLIIAAIVIAIIVALMYIIAGMAN</sequence>
<dbReference type="RefSeq" id="WP_127164492.1">
    <property type="nucleotide sequence ID" value="NZ_CP029822.1"/>
</dbReference>
<protein>
    <recommendedName>
        <fullName evidence="4">Zinc ribbon domain-containing protein</fullName>
    </recommendedName>
</protein>
<gene>
    <name evidence="2" type="ORF">DM558_13945</name>
</gene>
<evidence type="ECO:0000313" key="3">
    <source>
        <dbReference type="Proteomes" id="UP000273143"/>
    </source>
</evidence>
<keyword evidence="1" id="KW-1133">Transmembrane helix</keyword>
<keyword evidence="1" id="KW-0812">Transmembrane</keyword>
<evidence type="ECO:0000256" key="1">
    <source>
        <dbReference type="SAM" id="Phobius"/>
    </source>
</evidence>
<organism evidence="2 3">
    <name type="scientific">Entomomonas moraniae</name>
    <dbReference type="NCBI Taxonomy" id="2213226"/>
    <lineage>
        <taxon>Bacteria</taxon>
        <taxon>Pseudomonadati</taxon>
        <taxon>Pseudomonadota</taxon>
        <taxon>Gammaproteobacteria</taxon>
        <taxon>Pseudomonadales</taxon>
        <taxon>Pseudomonadaceae</taxon>
        <taxon>Entomomonas</taxon>
    </lineage>
</organism>
<dbReference type="Proteomes" id="UP000273143">
    <property type="component" value="Chromosome"/>
</dbReference>
<dbReference type="EMBL" id="CP029822">
    <property type="protein sequence ID" value="AZS51799.1"/>
    <property type="molecule type" value="Genomic_DNA"/>
</dbReference>
<reference evidence="3" key="1">
    <citation type="submission" date="2018-06" db="EMBL/GenBank/DDBJ databases">
        <title>Complete genome of Pseudomonas insecticola strain QZS01.</title>
        <authorList>
            <person name="Wang J."/>
            <person name="Su Q."/>
        </authorList>
    </citation>
    <scope>NUCLEOTIDE SEQUENCE [LARGE SCALE GENOMIC DNA]</scope>
    <source>
        <strain evidence="3">QZS01</strain>
    </source>
</reference>
<accession>A0A451EPR0</accession>
<feature type="transmembrane region" description="Helical" evidence="1">
    <location>
        <begin position="65"/>
        <end position="84"/>
    </location>
</feature>
<proteinExistence type="predicted"/>
<evidence type="ECO:0008006" key="4">
    <source>
        <dbReference type="Google" id="ProtNLM"/>
    </source>
</evidence>